<dbReference type="Gene3D" id="3.40.20.10">
    <property type="entry name" value="Severin"/>
    <property type="match status" value="1"/>
</dbReference>
<protein>
    <recommendedName>
        <fullName evidence="3">Protein transport protein SEC23</fullName>
    </recommendedName>
</protein>
<evidence type="ECO:0000256" key="2">
    <source>
        <dbReference type="ARBA" id="ARBA00022490"/>
    </source>
</evidence>
<keyword evidence="3" id="KW-0968">Cytoplasmic vesicle</keyword>
<dbReference type="Gene3D" id="3.40.50.410">
    <property type="entry name" value="von Willebrand factor, type A domain"/>
    <property type="match status" value="1"/>
</dbReference>
<dbReference type="GO" id="GO:0030127">
    <property type="term" value="C:COPII vesicle coat"/>
    <property type="evidence" value="ECO:0007669"/>
    <property type="project" value="InterPro"/>
</dbReference>
<reference evidence="5" key="1">
    <citation type="journal article" date="2017" name="Nat. Genet.">
        <title>Contrasting evolutionary genome dynamics between domesticated and wild yeasts.</title>
        <authorList>
            <person name="Yue J.X."/>
            <person name="Li J."/>
            <person name="Aigrain L."/>
            <person name="Hallin J."/>
            <person name="Persson K."/>
            <person name="Oliver K."/>
            <person name="Bergstrom A."/>
            <person name="Coupland P."/>
            <person name="Warringer J."/>
            <person name="Lagomarsino M.C."/>
            <person name="Fischer G."/>
            <person name="Durbin R."/>
            <person name="Liti G."/>
        </authorList>
    </citation>
    <scope>NUCLEOTIDE SEQUENCE</scope>
    <source>
        <strain evidence="5">CBS432</strain>
    </source>
</reference>
<dbReference type="OrthoDB" id="10256289at2759"/>
<proteinExistence type="inferred from homology"/>
<evidence type="ECO:0000259" key="4">
    <source>
        <dbReference type="Pfam" id="PF04811"/>
    </source>
</evidence>
<dbReference type="GO" id="GO:0046872">
    <property type="term" value="F:metal ion binding"/>
    <property type="evidence" value="ECO:0007669"/>
    <property type="project" value="UniProtKB-KW"/>
</dbReference>
<dbReference type="PANTHER" id="PTHR11141">
    <property type="entry name" value="PROTEIN TRANSPORT PROTEIN SEC23"/>
    <property type="match status" value="1"/>
</dbReference>
<dbReference type="VEuPathDB" id="FungiDB:SPAR_H00770"/>
<comment type="subcellular location">
    <subcellularLocation>
        <location evidence="3">Cytoplasm</location>
    </subcellularLocation>
    <subcellularLocation>
        <location evidence="3">Cytoplasmic vesicle</location>
        <location evidence="3">COPII-coated vesicle membrane</location>
        <topology evidence="3">Peripheral membrane protein</topology>
        <orientation evidence="3">Cytoplasmic side</orientation>
    </subcellularLocation>
    <subcellularLocation>
        <location evidence="3">Endoplasmic reticulum membrane</location>
        <topology evidence="3">Peripheral membrane protein</topology>
        <orientation evidence="3">Cytoplasmic side</orientation>
    </subcellularLocation>
    <subcellularLocation>
        <location evidence="3">Golgi apparatus membrane</location>
        <topology evidence="3">Peripheral membrane protein</topology>
        <orientation evidence="3">Cytoplasmic side</orientation>
    </subcellularLocation>
</comment>
<dbReference type="InterPro" id="IPR037364">
    <property type="entry name" value="Sec23"/>
</dbReference>
<dbReference type="GO" id="GO:0005096">
    <property type="term" value="F:GTPase activator activity"/>
    <property type="evidence" value="ECO:0007669"/>
    <property type="project" value="TreeGrafter"/>
</dbReference>
<dbReference type="GO" id="GO:0090110">
    <property type="term" value="P:COPII-coated vesicle cargo loading"/>
    <property type="evidence" value="ECO:0007669"/>
    <property type="project" value="TreeGrafter"/>
</dbReference>
<sequence>MRSPINFLYEPFSSGSSAMQNYDLDLKCTKCGAFYSMDCSLREQKVWSCLFCSQSNPGVRLPLVLPNPYTLTSVKEEALERRTIMIIDAICDPHELDHLVSILCNSYIANEQEPLSIITIQQSGHVVLHSAVNHKHDAVFSINEFMTKYKLDKLNASYFEKKITENNQESYWFGKSTHGSLRKLLKEICKSASKANINSGRDKRCTGLALFISSVLASRYSLSGYSHIVSFLNGPCTKGSGKVMTRERGESMRQNHHFESKSPQFQLSKISTKFYMKMFEKFGKQNLIYEFFIASLDQIGVLEMGPLITSSMAVSQFDSFNDERFKKSFRKYLSLRDHDAIYNCQSKLITAKNAIVVNEFPKYSLNPKNLSLPVEIPVDRNSTEVLIQFQTTFENKSEKCIKIETFLLPKTSDSFWIQNEIVFSMKKIASQIINGFTYSSRQAKGLMKQLFLLPSQFRGMDLDVVKLIEWCYYIYRSPILSIRNTSPDERYLFLHQIINANKDTCLSLCKPFIWSYSGSKHDWTVSNILLTRAQVLQDNKTTFCVDGGSYLALRKGELFQKEGRELCCKILNNLQRFPQPLYVETKTGGSQDRFLKSKIIPLDTTDKETLGTEDMTFGEFFNLFTVSNRSK</sequence>
<reference evidence="5" key="2">
    <citation type="submission" date="2020-01" db="EMBL/GenBank/DDBJ databases">
        <title>Population-level Yeast Reference Genomes.</title>
        <authorList>
            <person name="Yue J.-X."/>
        </authorList>
    </citation>
    <scope>NUCLEOTIDE SEQUENCE</scope>
    <source>
        <strain evidence="5">CBS432</strain>
    </source>
</reference>
<dbReference type="GeneID" id="54631013"/>
<dbReference type="AlphaFoldDB" id="A0A8B8USE6"/>
<dbReference type="InterPro" id="IPR036465">
    <property type="entry name" value="vWFA_dom_sf"/>
</dbReference>
<dbReference type="InterPro" id="IPR036180">
    <property type="entry name" value="Gelsolin-like_dom_sf"/>
</dbReference>
<reference evidence="5" key="4">
    <citation type="submission" date="2025-08" db="UniProtKB">
        <authorList>
            <consortium name="RefSeq"/>
        </authorList>
    </citation>
    <scope>IDENTIFICATION</scope>
    <source>
        <strain evidence="5">CBS432</strain>
    </source>
</reference>
<dbReference type="KEGG" id="spao:SPAR_H00770"/>
<comment type="function">
    <text evidence="3">Component of the coat protein complex II (COPII) which promotes the formation of transport vesicles from the endoplasmic reticulum (ER). The coat has two main functions, the physical deformation of the endoplasmic reticulum membrane into vesicles and the selection of cargo molecules.</text>
</comment>
<keyword evidence="3" id="KW-0862">Zinc</keyword>
<dbReference type="InterPro" id="IPR006896">
    <property type="entry name" value="Sec23/24_trunk_dom"/>
</dbReference>
<keyword evidence="3" id="KW-0472">Membrane</keyword>
<name>A0A8B8USE6_SACPA</name>
<dbReference type="RefSeq" id="XP_033766705.1">
    <property type="nucleotide sequence ID" value="XM_033910814.1"/>
</dbReference>
<reference evidence="5" key="3">
    <citation type="submission" date="2025-07" db="EMBL/GenBank/DDBJ databases">
        <authorList>
            <consortium name="NCBI Genome Project"/>
        </authorList>
    </citation>
    <scope>NUCLEOTIDE SEQUENCE</scope>
    <source>
        <strain evidence="5">CBS432</strain>
    </source>
</reference>
<dbReference type="Pfam" id="PF04811">
    <property type="entry name" value="Sec23_trunk"/>
    <property type="match status" value="1"/>
</dbReference>
<feature type="domain" description="Sec23/Sec24 trunk" evidence="4">
    <location>
        <begin position="179"/>
        <end position="332"/>
    </location>
</feature>
<dbReference type="Gene3D" id="1.20.120.730">
    <property type="entry name" value="Sec23/Sec24 helical domain"/>
    <property type="match status" value="1"/>
</dbReference>
<dbReference type="GO" id="GO:0005789">
    <property type="term" value="C:endoplasmic reticulum membrane"/>
    <property type="evidence" value="ECO:0007669"/>
    <property type="project" value="UniProtKB-SubCell"/>
</dbReference>
<keyword evidence="3" id="KW-0333">Golgi apparatus</keyword>
<dbReference type="SUPFAM" id="SSF82754">
    <property type="entry name" value="C-terminal, gelsolin-like domain of Sec23/24"/>
    <property type="match status" value="1"/>
</dbReference>
<evidence type="ECO:0000256" key="3">
    <source>
        <dbReference type="RuleBase" id="RU365030"/>
    </source>
</evidence>
<evidence type="ECO:0000313" key="5">
    <source>
        <dbReference type="RefSeq" id="XP_033766705.1"/>
    </source>
</evidence>
<accession>A0A8B8USE6</accession>
<gene>
    <name evidence="5" type="primary">NEL1</name>
    <name evidence="5" type="ORF">SPAR_H00770</name>
</gene>
<dbReference type="SUPFAM" id="SSF53300">
    <property type="entry name" value="vWA-like"/>
    <property type="match status" value="1"/>
</dbReference>
<keyword evidence="3" id="KW-0256">Endoplasmic reticulum</keyword>
<organism evidence="5">
    <name type="scientific">Saccharomyces paradoxus</name>
    <name type="common">Yeast</name>
    <name type="synonym">Saccharomyces douglasii</name>
    <dbReference type="NCBI Taxonomy" id="27291"/>
    <lineage>
        <taxon>Eukaryota</taxon>
        <taxon>Fungi</taxon>
        <taxon>Dikarya</taxon>
        <taxon>Ascomycota</taxon>
        <taxon>Saccharomycotina</taxon>
        <taxon>Saccharomycetes</taxon>
        <taxon>Saccharomycetales</taxon>
        <taxon>Saccharomycetaceae</taxon>
        <taxon>Saccharomyces</taxon>
    </lineage>
</organism>
<keyword evidence="2 3" id="KW-0963">Cytoplasm</keyword>
<dbReference type="GO" id="GO:0000139">
    <property type="term" value="C:Golgi membrane"/>
    <property type="evidence" value="ECO:0007669"/>
    <property type="project" value="UniProtKB-SubCell"/>
</dbReference>
<dbReference type="InterPro" id="IPR029006">
    <property type="entry name" value="ADF-H/Gelsolin-like_dom_sf"/>
</dbReference>
<comment type="similarity">
    <text evidence="1 3">Belongs to the SEC23/SEC24 family. SEC23 subfamily.</text>
</comment>
<dbReference type="GO" id="GO:0070971">
    <property type="term" value="C:endoplasmic reticulum exit site"/>
    <property type="evidence" value="ECO:0007669"/>
    <property type="project" value="TreeGrafter"/>
</dbReference>
<dbReference type="GO" id="GO:0006886">
    <property type="term" value="P:intracellular protein transport"/>
    <property type="evidence" value="ECO:0007669"/>
    <property type="project" value="InterPro"/>
</dbReference>
<keyword evidence="3" id="KW-0813">Transport</keyword>
<keyword evidence="3" id="KW-0479">Metal-binding</keyword>
<dbReference type="PANTHER" id="PTHR11141:SF0">
    <property type="entry name" value="PROTEIN TRANSPORT PROTEIN SEC23"/>
    <property type="match status" value="1"/>
</dbReference>
<evidence type="ECO:0000256" key="1">
    <source>
        <dbReference type="ARBA" id="ARBA00009210"/>
    </source>
</evidence>
<keyword evidence="3" id="KW-0931">ER-Golgi transport</keyword>
<keyword evidence="3" id="KW-0653">Protein transport</keyword>